<proteinExistence type="predicted"/>
<dbReference type="RefSeq" id="WP_013134503.1">
    <property type="nucleotide sequence ID" value="NC_014166.1"/>
</dbReference>
<dbReference type="EMBL" id="CP001999">
    <property type="protein sequence ID" value="ADG92358.1"/>
    <property type="molecule type" value="Genomic_DNA"/>
</dbReference>
<sequence length="120" mass="13591">MEMPVIPQPTFYMFKCEQSAPPGMPKPSCVTEDNRDLYNYLAQKMMEKGLMGPVQAIRTSCLGRCQMGPVLLVEPGHTMYCKLSKEKIDKIVEEHIIGGSPVQEFIIPEQFWGEPINLTK</sequence>
<evidence type="ECO:0000313" key="1">
    <source>
        <dbReference type="EMBL" id="ADG92358.1"/>
    </source>
</evidence>
<dbReference type="HOGENOM" id="CLU_126515_1_1_7"/>
<evidence type="ECO:0000313" key="2">
    <source>
        <dbReference type="Proteomes" id="UP000000939"/>
    </source>
</evidence>
<dbReference type="SUPFAM" id="SSF52833">
    <property type="entry name" value="Thioredoxin-like"/>
    <property type="match status" value="1"/>
</dbReference>
<dbReference type="eggNOG" id="COG3411">
    <property type="taxonomic scope" value="Bacteria"/>
</dbReference>
<name>D5V2C5_ARCNC</name>
<organism evidence="1 2">
    <name type="scientific">Arcobacter nitrofigilis (strain ATCC 33309 / DSM 7299 / CCUG 15893 / LMG 7604 / NCTC 12251 / CI)</name>
    <name type="common">Campylobacter nitrofigilis</name>
    <dbReference type="NCBI Taxonomy" id="572480"/>
    <lineage>
        <taxon>Bacteria</taxon>
        <taxon>Pseudomonadati</taxon>
        <taxon>Campylobacterota</taxon>
        <taxon>Epsilonproteobacteria</taxon>
        <taxon>Campylobacterales</taxon>
        <taxon>Arcobacteraceae</taxon>
        <taxon>Arcobacter</taxon>
    </lineage>
</organism>
<dbReference type="CDD" id="cd02980">
    <property type="entry name" value="TRX_Fd_family"/>
    <property type="match status" value="1"/>
</dbReference>
<dbReference type="STRING" id="572480.Arnit_0693"/>
<dbReference type="Gene3D" id="3.40.30.10">
    <property type="entry name" value="Glutaredoxin"/>
    <property type="match status" value="1"/>
</dbReference>
<dbReference type="AlphaFoldDB" id="D5V2C5"/>
<accession>D5V2C5</accession>
<gene>
    <name evidence="1" type="ordered locus">Arnit_0693</name>
</gene>
<protein>
    <submittedName>
        <fullName evidence="1">2Fe-2S ferredoxin</fullName>
    </submittedName>
</protein>
<dbReference type="OrthoDB" id="9800597at2"/>
<reference evidence="1 2" key="1">
    <citation type="journal article" date="2010" name="Stand. Genomic Sci.">
        <title>Complete genome sequence of Arcobacter nitrofigilis type strain (CI).</title>
        <authorList>
            <person name="Pati A."/>
            <person name="Gronow S."/>
            <person name="Lapidus A."/>
            <person name="Copeland A."/>
            <person name="Glavina Del Rio T."/>
            <person name="Nolan M."/>
            <person name="Lucas S."/>
            <person name="Tice H."/>
            <person name="Cheng J.F."/>
            <person name="Han C."/>
            <person name="Chertkov O."/>
            <person name="Bruce D."/>
            <person name="Tapia R."/>
            <person name="Goodwin L."/>
            <person name="Pitluck S."/>
            <person name="Liolios K."/>
            <person name="Ivanova N."/>
            <person name="Mavromatis K."/>
            <person name="Chen A."/>
            <person name="Palaniappan K."/>
            <person name="Land M."/>
            <person name="Hauser L."/>
            <person name="Chang Y.J."/>
            <person name="Jeffries C.D."/>
            <person name="Detter J.C."/>
            <person name="Rohde M."/>
            <person name="Goker M."/>
            <person name="Bristow J."/>
            <person name="Eisen J.A."/>
            <person name="Markowitz V."/>
            <person name="Hugenholtz P."/>
            <person name="Klenk H.P."/>
            <person name="Kyrpides N.C."/>
        </authorList>
    </citation>
    <scope>NUCLEOTIDE SEQUENCE [LARGE SCALE GENOMIC DNA]</scope>
    <source>
        <strain evidence="2">ATCC 33309 / DSM 7299 / CCUG 15893 / LMG 7604 / NCTC 12251 / CI</strain>
    </source>
</reference>
<dbReference type="KEGG" id="ant:Arnit_0693"/>
<dbReference type="InterPro" id="IPR036249">
    <property type="entry name" value="Thioredoxin-like_sf"/>
</dbReference>
<dbReference type="Proteomes" id="UP000000939">
    <property type="component" value="Chromosome"/>
</dbReference>
<keyword evidence="2" id="KW-1185">Reference proteome</keyword>